<keyword evidence="7" id="KW-1185">Reference proteome</keyword>
<dbReference type="GO" id="GO:0003677">
    <property type="term" value="F:DNA binding"/>
    <property type="evidence" value="ECO:0007669"/>
    <property type="project" value="UniProtKB-KW"/>
</dbReference>
<evidence type="ECO:0000259" key="4">
    <source>
        <dbReference type="PROSITE" id="PS50042"/>
    </source>
</evidence>
<dbReference type="InterPro" id="IPR000595">
    <property type="entry name" value="cNMP-bd_dom"/>
</dbReference>
<accession>A0A1G9JZQ4</accession>
<dbReference type="SMART" id="SM00100">
    <property type="entry name" value="cNMP"/>
    <property type="match status" value="1"/>
</dbReference>
<evidence type="ECO:0000259" key="5">
    <source>
        <dbReference type="PROSITE" id="PS51063"/>
    </source>
</evidence>
<dbReference type="GO" id="GO:0005829">
    <property type="term" value="C:cytosol"/>
    <property type="evidence" value="ECO:0007669"/>
    <property type="project" value="TreeGrafter"/>
</dbReference>
<reference evidence="6 7" key="1">
    <citation type="submission" date="2016-10" db="EMBL/GenBank/DDBJ databases">
        <authorList>
            <person name="de Groot N.N."/>
        </authorList>
    </citation>
    <scope>NUCLEOTIDE SEQUENCE [LARGE SCALE GENOMIC DNA]</scope>
    <source>
        <strain evidence="6 7">SLAS-1</strain>
    </source>
</reference>
<evidence type="ECO:0000256" key="3">
    <source>
        <dbReference type="ARBA" id="ARBA00023163"/>
    </source>
</evidence>
<feature type="domain" description="HTH crp-type" evidence="5">
    <location>
        <begin position="147"/>
        <end position="220"/>
    </location>
</feature>
<evidence type="ECO:0000256" key="2">
    <source>
        <dbReference type="ARBA" id="ARBA00023125"/>
    </source>
</evidence>
<keyword evidence="2" id="KW-0238">DNA-binding</keyword>
<dbReference type="Pfam" id="PF13545">
    <property type="entry name" value="HTH_Crp_2"/>
    <property type="match status" value="1"/>
</dbReference>
<dbReference type="PANTHER" id="PTHR24567:SF74">
    <property type="entry name" value="HTH-TYPE TRANSCRIPTIONAL REGULATOR ARCR"/>
    <property type="match status" value="1"/>
</dbReference>
<dbReference type="SMART" id="SM00419">
    <property type="entry name" value="HTH_CRP"/>
    <property type="match status" value="1"/>
</dbReference>
<dbReference type="Gene3D" id="2.60.120.10">
    <property type="entry name" value="Jelly Rolls"/>
    <property type="match status" value="1"/>
</dbReference>
<dbReference type="InterPro" id="IPR018490">
    <property type="entry name" value="cNMP-bd_dom_sf"/>
</dbReference>
<proteinExistence type="predicted"/>
<keyword evidence="1" id="KW-0805">Transcription regulation</keyword>
<dbReference type="AlphaFoldDB" id="A0A1G9JZQ4"/>
<dbReference type="CDD" id="cd00092">
    <property type="entry name" value="HTH_CRP"/>
    <property type="match status" value="1"/>
</dbReference>
<evidence type="ECO:0000313" key="6">
    <source>
        <dbReference type="EMBL" id="SDL43130.1"/>
    </source>
</evidence>
<dbReference type="InterPro" id="IPR014710">
    <property type="entry name" value="RmlC-like_jellyroll"/>
</dbReference>
<gene>
    <name evidence="6" type="ORF">SAMN04488692_104137</name>
</gene>
<dbReference type="PROSITE" id="PS51063">
    <property type="entry name" value="HTH_CRP_2"/>
    <property type="match status" value="1"/>
</dbReference>
<protein>
    <submittedName>
        <fullName evidence="6">CRP/FNR family transcriptional regulator, anaerobic regulatory protein</fullName>
    </submittedName>
</protein>
<dbReference type="InterPro" id="IPR036388">
    <property type="entry name" value="WH-like_DNA-bd_sf"/>
</dbReference>
<dbReference type="Gene3D" id="1.10.10.10">
    <property type="entry name" value="Winged helix-like DNA-binding domain superfamily/Winged helix DNA-binding domain"/>
    <property type="match status" value="1"/>
</dbReference>
<dbReference type="PANTHER" id="PTHR24567">
    <property type="entry name" value="CRP FAMILY TRANSCRIPTIONAL REGULATORY PROTEIN"/>
    <property type="match status" value="1"/>
</dbReference>
<dbReference type="SUPFAM" id="SSF51206">
    <property type="entry name" value="cAMP-binding domain-like"/>
    <property type="match status" value="1"/>
</dbReference>
<dbReference type="OrthoDB" id="9798104at2"/>
<dbReference type="RefSeq" id="WP_089758646.1">
    <property type="nucleotide sequence ID" value="NZ_FNGO01000004.1"/>
</dbReference>
<dbReference type="GO" id="GO:0003700">
    <property type="term" value="F:DNA-binding transcription factor activity"/>
    <property type="evidence" value="ECO:0007669"/>
    <property type="project" value="TreeGrafter"/>
</dbReference>
<dbReference type="PROSITE" id="PS50042">
    <property type="entry name" value="CNMP_BINDING_3"/>
    <property type="match status" value="1"/>
</dbReference>
<dbReference type="InterPro" id="IPR012318">
    <property type="entry name" value="HTH_CRP"/>
</dbReference>
<dbReference type="InterPro" id="IPR050397">
    <property type="entry name" value="Env_Response_Regulators"/>
</dbReference>
<dbReference type="Pfam" id="PF00027">
    <property type="entry name" value="cNMP_binding"/>
    <property type="match status" value="1"/>
</dbReference>
<dbReference type="InterPro" id="IPR036390">
    <property type="entry name" value="WH_DNA-bd_sf"/>
</dbReference>
<feature type="domain" description="Cyclic nucleotide-binding" evidence="4">
    <location>
        <begin position="13"/>
        <end position="133"/>
    </location>
</feature>
<dbReference type="CDD" id="cd00038">
    <property type="entry name" value="CAP_ED"/>
    <property type="match status" value="1"/>
</dbReference>
<dbReference type="STRING" id="321763.SAMN04488692_104137"/>
<dbReference type="EMBL" id="FNGO01000004">
    <property type="protein sequence ID" value="SDL43130.1"/>
    <property type="molecule type" value="Genomic_DNA"/>
</dbReference>
<organism evidence="6 7">
    <name type="scientific">Halarsenatibacter silvermanii</name>
    <dbReference type="NCBI Taxonomy" id="321763"/>
    <lineage>
        <taxon>Bacteria</taxon>
        <taxon>Bacillati</taxon>
        <taxon>Bacillota</taxon>
        <taxon>Clostridia</taxon>
        <taxon>Halanaerobiales</taxon>
        <taxon>Halarsenatibacteraceae</taxon>
        <taxon>Halarsenatibacter</taxon>
    </lineage>
</organism>
<dbReference type="SUPFAM" id="SSF46785">
    <property type="entry name" value="Winged helix' DNA-binding domain"/>
    <property type="match status" value="1"/>
</dbReference>
<keyword evidence="3" id="KW-0804">Transcription</keyword>
<name>A0A1G9JZQ4_9FIRM</name>
<dbReference type="Proteomes" id="UP000199476">
    <property type="component" value="Unassembled WGS sequence"/>
</dbReference>
<evidence type="ECO:0000313" key="7">
    <source>
        <dbReference type="Proteomes" id="UP000199476"/>
    </source>
</evidence>
<sequence>MKATEDCLKDLAVFSRLDREEIKMICENSHVKSYSQGEIIFFEKDDSKNLYLLVRGRVKLTMLSPEGKEKVLTILQEGDLFGEISLFDHNPHPVTAEVQKNARLLTLPYDRLENMIIDKPRLALKIIESLSKKTRLLTSEVRDLVFHDATERMANLLLRFGENFGRKDNGRTIIDLVLTHQEIANLLGVSRVTVTKTINKLIDQELITIEDKHIVIRDRQRLEEITNDV</sequence>
<evidence type="ECO:0000256" key="1">
    <source>
        <dbReference type="ARBA" id="ARBA00023015"/>
    </source>
</evidence>